<name>A0A127B965_9EURY</name>
<evidence type="ECO:0000259" key="1">
    <source>
        <dbReference type="PROSITE" id="PS51671"/>
    </source>
</evidence>
<dbReference type="InterPro" id="IPR045865">
    <property type="entry name" value="ACT-like_dom_sf"/>
</dbReference>
<dbReference type="OrthoDB" id="85792at2157"/>
<evidence type="ECO:0000313" key="3">
    <source>
        <dbReference type="EMBL" id="MFA4804936.1"/>
    </source>
</evidence>
<sequence>MREYFIVKVKENGKLEIPLEFAYEIGLVEGAYFLVEVDTDLKEMHVERVALPGKKLVEVEVIVEDKPGVLAKVSGTLGRLGINILFNEAEELESLGLSAIVAIVDMSESNISFDDLKKELEKIKEVKEVKVLDMT</sequence>
<reference evidence="2 4" key="2">
    <citation type="journal article" date="2016" name="Int. J. Syst. Evol. Microbiol.">
        <title>Pyrococcus kukulkanii sp. nov., a hyperthermophilic, piezophilic archaeon isolated from a deep-sea hydrothermal vent.</title>
        <authorList>
            <person name="Callac N."/>
            <person name="Oger P."/>
            <person name="Lesongeur F."/>
            <person name="Rattray J.E."/>
            <person name="Vannier P."/>
            <person name="Michoud G."/>
            <person name="Beauverger M."/>
            <person name="Gayet N."/>
            <person name="Rouxel O."/>
            <person name="Jebbar M."/>
            <person name="Godfroy A."/>
        </authorList>
    </citation>
    <scope>NUCLEOTIDE SEQUENCE [LARGE SCALE GENOMIC DNA]</scope>
    <source>
        <strain evidence="2 4">NCB100</strain>
    </source>
</reference>
<dbReference type="Proteomes" id="UP000070587">
    <property type="component" value="Chromosome"/>
</dbReference>
<gene>
    <name evidence="3" type="ORF">P8X34_09390</name>
    <name evidence="2" type="ORF">TQ32_04260</name>
</gene>
<dbReference type="PROSITE" id="PS51671">
    <property type="entry name" value="ACT"/>
    <property type="match status" value="1"/>
</dbReference>
<dbReference type="Pfam" id="PF01842">
    <property type="entry name" value="ACT"/>
    <property type="match status" value="1"/>
</dbReference>
<dbReference type="EMBL" id="CP010835">
    <property type="protein sequence ID" value="AMM53785.1"/>
    <property type="molecule type" value="Genomic_DNA"/>
</dbReference>
<dbReference type="STRING" id="1609559.TQ32_04260"/>
<dbReference type="Proteomes" id="UP001571980">
    <property type="component" value="Unassembled WGS sequence"/>
</dbReference>
<dbReference type="PATRIC" id="fig|1609559.3.peg.887"/>
<accession>A0A127B965</accession>
<evidence type="ECO:0000313" key="5">
    <source>
        <dbReference type="Proteomes" id="UP001571980"/>
    </source>
</evidence>
<dbReference type="SUPFAM" id="SSF55021">
    <property type="entry name" value="ACT-like"/>
    <property type="match status" value="1"/>
</dbReference>
<keyword evidence="5" id="KW-1185">Reference proteome</keyword>
<evidence type="ECO:0000313" key="2">
    <source>
        <dbReference type="EMBL" id="AMM53785.1"/>
    </source>
</evidence>
<dbReference type="EMBL" id="JARRIG010000006">
    <property type="protein sequence ID" value="MFA4804936.1"/>
    <property type="molecule type" value="Genomic_DNA"/>
</dbReference>
<evidence type="ECO:0000313" key="4">
    <source>
        <dbReference type="Proteomes" id="UP000070587"/>
    </source>
</evidence>
<reference evidence="3 5" key="3">
    <citation type="submission" date="2023-03" db="EMBL/GenBank/DDBJ databases">
        <title>Speciation in Pyrococcus: adaptation to high temperature as a mechanism.</title>
        <authorList>
            <person name="Gu J."/>
        </authorList>
    </citation>
    <scope>NUCLEOTIDE SEQUENCE [LARGE SCALE GENOMIC DNA]</scope>
    <source>
        <strain evidence="3 5">LMOA34</strain>
    </source>
</reference>
<dbReference type="KEGG" id="pyc:TQ32_04260"/>
<dbReference type="GeneID" id="28491021"/>
<feature type="domain" description="ACT" evidence="1">
    <location>
        <begin position="58"/>
        <end position="134"/>
    </location>
</feature>
<dbReference type="Gene3D" id="3.30.70.260">
    <property type="match status" value="1"/>
</dbReference>
<dbReference type="NCBIfam" id="NF006352">
    <property type="entry name" value="PRK08577.1"/>
    <property type="match status" value="1"/>
</dbReference>
<dbReference type="RefSeq" id="WP_068321438.1">
    <property type="nucleotide sequence ID" value="NZ_CP010835.1"/>
</dbReference>
<protein>
    <submittedName>
        <fullName evidence="3">ACT domain-containing protein</fullName>
    </submittedName>
</protein>
<reference evidence="4" key="1">
    <citation type="submission" date="2015-02" db="EMBL/GenBank/DDBJ databases">
        <title>Pyrococcus kukulkanii sp. nov., a novel hyperthermophilic archaeon isolated from a deep-sea hydrothermal vent at the Guaymas Basin.</title>
        <authorList>
            <person name="Oger P.M."/>
            <person name="Callac N."/>
            <person name="Jebbar M."/>
            <person name="Godfroy A."/>
        </authorList>
    </citation>
    <scope>NUCLEOTIDE SEQUENCE [LARGE SCALE GENOMIC DNA]</scope>
    <source>
        <strain evidence="4">NCB100</strain>
    </source>
</reference>
<proteinExistence type="predicted"/>
<dbReference type="AlphaFoldDB" id="A0A127B965"/>
<dbReference type="InterPro" id="IPR002912">
    <property type="entry name" value="ACT_dom"/>
</dbReference>
<organism evidence="2 4">
    <name type="scientific">Pyrococcus kukulkanii</name>
    <dbReference type="NCBI Taxonomy" id="1609559"/>
    <lineage>
        <taxon>Archaea</taxon>
        <taxon>Methanobacteriati</taxon>
        <taxon>Methanobacteriota</taxon>
        <taxon>Thermococci</taxon>
        <taxon>Thermococcales</taxon>
        <taxon>Thermococcaceae</taxon>
        <taxon>Pyrococcus</taxon>
    </lineage>
</organism>